<dbReference type="InterPro" id="IPR001123">
    <property type="entry name" value="LeuE-type"/>
</dbReference>
<feature type="transmembrane region" description="Helical" evidence="6">
    <location>
        <begin position="79"/>
        <end position="98"/>
    </location>
</feature>
<sequence length="213" mass="22870">MPNAFHRLPGAAMNQWLPFILFASVASITPGPTNLLILGSAARFGLSIALTIAVGASLSASLMLLVVGLGLGELLARAPLLQTTMSWAGAAWISWLACKLMRADTARLDERSVDRRQGFIQGAGLQLINPKTWLITVSVTAIFLDGQASFGAVASYATLFLLVSTPCLLVWGLLGIGSARMLRRPIWLRLFNRCMALLLLASVWVPLLSQLRG</sequence>
<evidence type="ECO:0000313" key="7">
    <source>
        <dbReference type="EMBL" id="AVO53214.1"/>
    </source>
</evidence>
<evidence type="ECO:0000256" key="6">
    <source>
        <dbReference type="SAM" id="Phobius"/>
    </source>
</evidence>
<evidence type="ECO:0000313" key="8">
    <source>
        <dbReference type="Proteomes" id="UP000238327"/>
    </source>
</evidence>
<feature type="transmembrane region" description="Helical" evidence="6">
    <location>
        <begin position="119"/>
        <end position="144"/>
    </location>
</feature>
<keyword evidence="4 6" id="KW-1133">Transmembrane helix</keyword>
<dbReference type="GO" id="GO:0033228">
    <property type="term" value="P:cysteine export across plasma membrane"/>
    <property type="evidence" value="ECO:0007669"/>
    <property type="project" value="TreeGrafter"/>
</dbReference>
<feature type="transmembrane region" description="Helical" evidence="6">
    <location>
        <begin position="16"/>
        <end position="37"/>
    </location>
</feature>
<feature type="transmembrane region" description="Helical" evidence="6">
    <location>
        <begin position="186"/>
        <end position="207"/>
    </location>
</feature>
<dbReference type="Proteomes" id="UP000238327">
    <property type="component" value="Chromosome"/>
</dbReference>
<dbReference type="AlphaFoldDB" id="A0A2R3QNA0"/>
<dbReference type="GO" id="GO:0015171">
    <property type="term" value="F:amino acid transmembrane transporter activity"/>
    <property type="evidence" value="ECO:0007669"/>
    <property type="project" value="TreeGrafter"/>
</dbReference>
<keyword evidence="5 6" id="KW-0472">Membrane</keyword>
<comment type="subcellular location">
    <subcellularLocation>
        <location evidence="1">Cell membrane</location>
        <topology evidence="1">Multi-pass membrane protein</topology>
    </subcellularLocation>
</comment>
<keyword evidence="3 6" id="KW-0812">Transmembrane</keyword>
<evidence type="ECO:0000256" key="4">
    <source>
        <dbReference type="ARBA" id="ARBA00022989"/>
    </source>
</evidence>
<proteinExistence type="predicted"/>
<dbReference type="GO" id="GO:0005886">
    <property type="term" value="C:plasma membrane"/>
    <property type="evidence" value="ECO:0007669"/>
    <property type="project" value="UniProtKB-SubCell"/>
</dbReference>
<organism evidence="7 8">
    <name type="scientific">Ectopseudomonas mendocina</name>
    <name type="common">Pseudomonas mendocina</name>
    <dbReference type="NCBI Taxonomy" id="300"/>
    <lineage>
        <taxon>Bacteria</taxon>
        <taxon>Pseudomonadati</taxon>
        <taxon>Pseudomonadota</taxon>
        <taxon>Gammaproteobacteria</taxon>
        <taxon>Pseudomonadales</taxon>
        <taxon>Pseudomonadaceae</taxon>
        <taxon>Ectopseudomonas</taxon>
    </lineage>
</organism>
<gene>
    <name evidence="7" type="ORF">C7A17_10680</name>
</gene>
<feature type="transmembrane region" description="Helical" evidence="6">
    <location>
        <begin position="150"/>
        <end position="174"/>
    </location>
</feature>
<evidence type="ECO:0000256" key="5">
    <source>
        <dbReference type="ARBA" id="ARBA00023136"/>
    </source>
</evidence>
<name>A0A2R3QNA0_ECTME</name>
<reference evidence="7 8" key="1">
    <citation type="submission" date="2018-03" db="EMBL/GenBank/DDBJ databases">
        <title>Complete genome sequence and methylome analysis of Pseudomonas mendocina NEB 698.</title>
        <authorList>
            <person name="Morgan R.D."/>
        </authorList>
    </citation>
    <scope>NUCLEOTIDE SEQUENCE [LARGE SCALE GENOMIC DNA]</scope>
    <source>
        <strain evidence="7 8">NEB698</strain>
    </source>
</reference>
<feature type="transmembrane region" description="Helical" evidence="6">
    <location>
        <begin position="44"/>
        <end position="67"/>
    </location>
</feature>
<dbReference type="STRING" id="1001585.MDS_4909"/>
<protein>
    <submittedName>
        <fullName evidence="7">Lysine transporter LysE</fullName>
    </submittedName>
</protein>
<dbReference type="Pfam" id="PF01810">
    <property type="entry name" value="LysE"/>
    <property type="match status" value="1"/>
</dbReference>
<dbReference type="OrthoDB" id="9812084at2"/>
<evidence type="ECO:0000256" key="3">
    <source>
        <dbReference type="ARBA" id="ARBA00022692"/>
    </source>
</evidence>
<dbReference type="PANTHER" id="PTHR30086:SF20">
    <property type="entry name" value="ARGININE EXPORTER PROTEIN ARGO-RELATED"/>
    <property type="match status" value="1"/>
</dbReference>
<accession>A0A2R3QNA0</accession>
<evidence type="ECO:0000256" key="1">
    <source>
        <dbReference type="ARBA" id="ARBA00004651"/>
    </source>
</evidence>
<dbReference type="PANTHER" id="PTHR30086">
    <property type="entry name" value="ARGININE EXPORTER PROTEIN ARGO"/>
    <property type="match status" value="1"/>
</dbReference>
<keyword evidence="2" id="KW-1003">Cell membrane</keyword>
<evidence type="ECO:0000256" key="2">
    <source>
        <dbReference type="ARBA" id="ARBA00022475"/>
    </source>
</evidence>
<dbReference type="EMBL" id="CP027657">
    <property type="protein sequence ID" value="AVO53214.1"/>
    <property type="molecule type" value="Genomic_DNA"/>
</dbReference>